<dbReference type="RefSeq" id="WP_173136167.1">
    <property type="nucleotide sequence ID" value="NZ_JABMKX010000009.1"/>
</dbReference>
<reference evidence="2 3" key="1">
    <citation type="submission" date="2020-05" db="EMBL/GenBank/DDBJ databases">
        <title>Paenibacillus glebae, sp. nov., Paenibacillus humi sp. nov., Paenibacillus pedi sp. nov., Paenibacillus terrestris sp. nov. and Paenibacillus terricola sp. nov., isolated from a forest top soil sample.</title>
        <authorList>
            <person name="Qi S."/>
            <person name="Carlier A."/>
            <person name="Cnockaert M."/>
            <person name="Vandamme P."/>
        </authorList>
    </citation>
    <scope>NUCLEOTIDE SEQUENCE [LARGE SCALE GENOMIC DNA]</scope>
    <source>
        <strain evidence="2 3">LMG 29502</strain>
    </source>
</reference>
<dbReference type="PANTHER" id="PTHR37166:SF1">
    <property type="entry name" value="PROTEIN FLAG"/>
    <property type="match status" value="1"/>
</dbReference>
<protein>
    <submittedName>
        <fullName evidence="2">Flagellar protein FlaG</fullName>
    </submittedName>
</protein>
<dbReference type="PANTHER" id="PTHR37166">
    <property type="entry name" value="PROTEIN FLAG"/>
    <property type="match status" value="1"/>
</dbReference>
<dbReference type="Gene3D" id="3.30.160.170">
    <property type="entry name" value="FlaG-like"/>
    <property type="match status" value="1"/>
</dbReference>
<evidence type="ECO:0000256" key="1">
    <source>
        <dbReference type="SAM" id="MobiDB-lite"/>
    </source>
</evidence>
<evidence type="ECO:0000313" key="3">
    <source>
        <dbReference type="Proteomes" id="UP000711047"/>
    </source>
</evidence>
<gene>
    <name evidence="2" type="ORF">HQN87_17845</name>
</gene>
<keyword evidence="2" id="KW-0282">Flagellum</keyword>
<accession>A0ABX2DR89</accession>
<name>A0ABX2DR89_9BACL</name>
<sequence length="130" mass="14236">MDVRLAGAGNYGAKPTEKGNKIEKKNDINTSLPVINQASSNEDLKKMENQGIPISLGEEQVVKALDRALKALEGPSTTLEVSMHKQTNTIMVKILNKETGELIREIPPEKTLDLVANMMQIAGIIIDERV</sequence>
<dbReference type="Proteomes" id="UP000711047">
    <property type="component" value="Unassembled WGS sequence"/>
</dbReference>
<organism evidence="2 3">
    <name type="scientific">Paenibacillus tritici</name>
    <dbReference type="NCBI Taxonomy" id="1873425"/>
    <lineage>
        <taxon>Bacteria</taxon>
        <taxon>Bacillati</taxon>
        <taxon>Bacillota</taxon>
        <taxon>Bacilli</taxon>
        <taxon>Bacillales</taxon>
        <taxon>Paenibacillaceae</taxon>
        <taxon>Paenibacillus</taxon>
    </lineage>
</organism>
<dbReference type="Pfam" id="PF03646">
    <property type="entry name" value="FlaG"/>
    <property type="match status" value="1"/>
</dbReference>
<proteinExistence type="predicted"/>
<feature type="compositionally biased region" description="Basic and acidic residues" evidence="1">
    <location>
        <begin position="15"/>
        <end position="25"/>
    </location>
</feature>
<dbReference type="SUPFAM" id="SSF160214">
    <property type="entry name" value="FlaG-like"/>
    <property type="match status" value="1"/>
</dbReference>
<keyword evidence="3" id="KW-1185">Reference proteome</keyword>
<comment type="caution">
    <text evidence="2">The sequence shown here is derived from an EMBL/GenBank/DDBJ whole genome shotgun (WGS) entry which is preliminary data.</text>
</comment>
<keyword evidence="2" id="KW-0969">Cilium</keyword>
<feature type="region of interest" description="Disordered" evidence="1">
    <location>
        <begin position="1"/>
        <end position="25"/>
    </location>
</feature>
<keyword evidence="2" id="KW-0966">Cell projection</keyword>
<dbReference type="EMBL" id="JABMKX010000009">
    <property type="protein sequence ID" value="NQX47198.1"/>
    <property type="molecule type" value="Genomic_DNA"/>
</dbReference>
<dbReference type="InterPro" id="IPR005186">
    <property type="entry name" value="FlaG"/>
</dbReference>
<dbReference type="InterPro" id="IPR035924">
    <property type="entry name" value="FlaG-like_sf"/>
</dbReference>
<evidence type="ECO:0000313" key="2">
    <source>
        <dbReference type="EMBL" id="NQX47198.1"/>
    </source>
</evidence>